<feature type="domain" description="PCI" evidence="4">
    <location>
        <begin position="188"/>
        <end position="355"/>
    </location>
</feature>
<proteinExistence type="inferred from homology"/>
<dbReference type="Gene3D" id="2.60.40.790">
    <property type="match status" value="1"/>
</dbReference>
<dbReference type="PROSITE" id="PS51203">
    <property type="entry name" value="CS"/>
    <property type="match status" value="1"/>
</dbReference>
<dbReference type="PANTHER" id="PTHR10539">
    <property type="entry name" value="26S PROTEASOME NON-ATPASE REGULATORY SUBUNIT 13"/>
    <property type="match status" value="1"/>
</dbReference>
<reference evidence="6" key="1">
    <citation type="submission" date="2021-06" db="EMBL/GenBank/DDBJ databases">
        <authorList>
            <person name="Kallberg Y."/>
            <person name="Tangrot J."/>
            <person name="Rosling A."/>
        </authorList>
    </citation>
    <scope>NUCLEOTIDE SEQUENCE</scope>
    <source>
        <strain evidence="6">MA453B</strain>
    </source>
</reference>
<comment type="caution">
    <text evidence="6">The sequence shown here is derived from an EMBL/GenBank/DDBJ whole genome shotgun (WGS) entry which is preliminary data.</text>
</comment>
<dbReference type="PROSITE" id="PS50250">
    <property type="entry name" value="PCI"/>
    <property type="match status" value="1"/>
</dbReference>
<evidence type="ECO:0000313" key="7">
    <source>
        <dbReference type="Proteomes" id="UP000789405"/>
    </source>
</evidence>
<dbReference type="GO" id="GO:0006511">
    <property type="term" value="P:ubiquitin-dependent protein catabolic process"/>
    <property type="evidence" value="ECO:0007669"/>
    <property type="project" value="TreeGrafter"/>
</dbReference>
<dbReference type="InterPro" id="IPR035298">
    <property type="entry name" value="PSMD13"/>
</dbReference>
<sequence>MTYQSDMKMDVDQNPTMVLNELRKQCPSELQEYLNNFEDLYDRKLWHQLTLKIEEFFTEPTSGPFQIQLFQHFMSDWESKMNKLKLVRLGLSHGKHYCDIILDYNEALAFLTSLVEKVDTSETRDAYVLAVTETAYIKLRLFDLEGTKTAMDECEKILDTFDSVETVIHASFYRVCADFYKAKAEYAQYYKNALLYLACIQLEELTLEEKIERAHDLAISALLGDTIYNFGELLMHPILDTLTSTHLEWLRNLLFAFNAGDIGKFEMLAVNFVQEPILQENMSFLRQKICLMSLIEAVFKRSSDNRTIPFANISEETQLPIDEVEYLVMKALSLKLIRGSIDQVGEVVVVTWVQPRVLDKDQIDNMRQRLQEWDENEDFLKKILELLNISNRHPEVLWAQRQNELYLTINLTDIKEPKIDVTKDKISFEGAGGTEQKLYQFEINLHKEINPETSKRSHTARSIILVLDKAEHGQKFWPRLQKGGGMDFSNLMGSGGGGAGFDEDDSDDEDYPELESTTKTNEVNEESKESAQEEDSSKEAAKD</sequence>
<evidence type="ECO:0000256" key="2">
    <source>
        <dbReference type="ARBA" id="ARBA00022942"/>
    </source>
</evidence>
<feature type="compositionally biased region" description="Basic and acidic residues" evidence="3">
    <location>
        <begin position="525"/>
        <end position="543"/>
    </location>
</feature>
<keyword evidence="2" id="KW-0647">Proteasome</keyword>
<dbReference type="CDD" id="cd06465">
    <property type="entry name" value="p23_hB-ind1_like"/>
    <property type="match status" value="1"/>
</dbReference>
<protein>
    <submittedName>
        <fullName evidence="6">15701_t:CDS:1</fullName>
    </submittedName>
</protein>
<evidence type="ECO:0000313" key="6">
    <source>
        <dbReference type="EMBL" id="CAG8550133.1"/>
    </source>
</evidence>
<dbReference type="EMBL" id="CAJVPY010002143">
    <property type="protein sequence ID" value="CAG8550133.1"/>
    <property type="molecule type" value="Genomic_DNA"/>
</dbReference>
<evidence type="ECO:0000256" key="1">
    <source>
        <dbReference type="ARBA" id="ARBA00006207"/>
    </source>
</evidence>
<dbReference type="InterPro" id="IPR008978">
    <property type="entry name" value="HSP20-like_chaperone"/>
</dbReference>
<comment type="similarity">
    <text evidence="1">Belongs to the proteasome subunit S11 family.</text>
</comment>
<keyword evidence="7" id="KW-1185">Reference proteome</keyword>
<dbReference type="OrthoDB" id="1093at2759"/>
<accession>A0A9N9B3U2</accession>
<dbReference type="InterPro" id="IPR054179">
    <property type="entry name" value="PSD13_N"/>
</dbReference>
<dbReference type="InterPro" id="IPR007052">
    <property type="entry name" value="CS_dom"/>
</dbReference>
<feature type="region of interest" description="Disordered" evidence="3">
    <location>
        <begin position="487"/>
        <end position="543"/>
    </location>
</feature>
<dbReference type="SUPFAM" id="SSF46785">
    <property type="entry name" value="Winged helix' DNA-binding domain"/>
    <property type="match status" value="1"/>
</dbReference>
<dbReference type="GO" id="GO:0005829">
    <property type="term" value="C:cytosol"/>
    <property type="evidence" value="ECO:0007669"/>
    <property type="project" value="TreeGrafter"/>
</dbReference>
<organism evidence="6 7">
    <name type="scientific">Dentiscutata erythropus</name>
    <dbReference type="NCBI Taxonomy" id="1348616"/>
    <lineage>
        <taxon>Eukaryota</taxon>
        <taxon>Fungi</taxon>
        <taxon>Fungi incertae sedis</taxon>
        <taxon>Mucoromycota</taxon>
        <taxon>Glomeromycotina</taxon>
        <taxon>Glomeromycetes</taxon>
        <taxon>Diversisporales</taxon>
        <taxon>Gigasporaceae</taxon>
        <taxon>Dentiscutata</taxon>
    </lineage>
</organism>
<feature type="domain" description="CS" evidence="5">
    <location>
        <begin position="391"/>
        <end position="481"/>
    </location>
</feature>
<evidence type="ECO:0000259" key="5">
    <source>
        <dbReference type="PROSITE" id="PS51203"/>
    </source>
</evidence>
<dbReference type="SUPFAM" id="SSF49764">
    <property type="entry name" value="HSP20-like chaperones"/>
    <property type="match status" value="1"/>
</dbReference>
<dbReference type="Pfam" id="PF04969">
    <property type="entry name" value="CS"/>
    <property type="match status" value="1"/>
</dbReference>
<dbReference type="SMART" id="SM00088">
    <property type="entry name" value="PINT"/>
    <property type="match status" value="1"/>
</dbReference>
<dbReference type="Pfam" id="PF22037">
    <property type="entry name" value="PSD13_N"/>
    <property type="match status" value="1"/>
</dbReference>
<dbReference type="GO" id="GO:0005634">
    <property type="term" value="C:nucleus"/>
    <property type="evidence" value="ECO:0007669"/>
    <property type="project" value="TreeGrafter"/>
</dbReference>
<feature type="compositionally biased region" description="Acidic residues" evidence="3">
    <location>
        <begin position="501"/>
        <end position="513"/>
    </location>
</feature>
<dbReference type="PANTHER" id="PTHR10539:SF0">
    <property type="entry name" value="26S PROTEASOME NON-ATPASE REGULATORY SUBUNIT 13"/>
    <property type="match status" value="1"/>
</dbReference>
<dbReference type="InterPro" id="IPR040798">
    <property type="entry name" value="Rpn9_C"/>
</dbReference>
<dbReference type="GO" id="GO:0008541">
    <property type="term" value="C:proteasome regulatory particle, lid subcomplex"/>
    <property type="evidence" value="ECO:0007669"/>
    <property type="project" value="TreeGrafter"/>
</dbReference>
<dbReference type="InterPro" id="IPR000717">
    <property type="entry name" value="PCI_dom"/>
</dbReference>
<dbReference type="AlphaFoldDB" id="A0A9N9B3U2"/>
<dbReference type="Pfam" id="PF18261">
    <property type="entry name" value="Rpn9_C"/>
    <property type="match status" value="1"/>
</dbReference>
<dbReference type="Pfam" id="PF01399">
    <property type="entry name" value="PCI"/>
    <property type="match status" value="1"/>
</dbReference>
<dbReference type="GO" id="GO:0005198">
    <property type="term" value="F:structural molecule activity"/>
    <property type="evidence" value="ECO:0007669"/>
    <property type="project" value="TreeGrafter"/>
</dbReference>
<evidence type="ECO:0000256" key="3">
    <source>
        <dbReference type="SAM" id="MobiDB-lite"/>
    </source>
</evidence>
<gene>
    <name evidence="6" type="ORF">DERYTH_LOCUS5227</name>
</gene>
<dbReference type="InterPro" id="IPR036390">
    <property type="entry name" value="WH_DNA-bd_sf"/>
</dbReference>
<evidence type="ECO:0000259" key="4">
    <source>
        <dbReference type="PROSITE" id="PS50250"/>
    </source>
</evidence>
<dbReference type="Proteomes" id="UP000789405">
    <property type="component" value="Unassembled WGS sequence"/>
</dbReference>
<name>A0A9N9B3U2_9GLOM</name>